<feature type="modified residue" description="N6-(pyridoxal phosphate)lysine" evidence="2">
    <location>
        <position position="195"/>
    </location>
</feature>
<dbReference type="Pfam" id="PF01041">
    <property type="entry name" value="DegT_DnrJ_EryC1"/>
    <property type="match status" value="1"/>
</dbReference>
<dbReference type="PANTHER" id="PTHR30244:SF34">
    <property type="entry name" value="DTDP-4-AMINO-4,6-DIDEOXYGALACTOSE TRANSAMINASE"/>
    <property type="match status" value="1"/>
</dbReference>
<dbReference type="GO" id="GO:0008483">
    <property type="term" value="F:transaminase activity"/>
    <property type="evidence" value="ECO:0007669"/>
    <property type="project" value="TreeGrafter"/>
</dbReference>
<dbReference type="GO" id="GO:0030170">
    <property type="term" value="F:pyridoxal phosphate binding"/>
    <property type="evidence" value="ECO:0007669"/>
    <property type="project" value="TreeGrafter"/>
</dbReference>
<dbReference type="SUPFAM" id="SSF53383">
    <property type="entry name" value="PLP-dependent transferases"/>
    <property type="match status" value="1"/>
</dbReference>
<organism evidence="4 5">
    <name type="scientific">Candidatus Gottesmanbacteria bacterium GW2011_GWB1_43_11</name>
    <dbReference type="NCBI Taxonomy" id="1618446"/>
    <lineage>
        <taxon>Bacteria</taxon>
        <taxon>Candidatus Gottesmaniibacteriota</taxon>
    </lineage>
</organism>
<evidence type="ECO:0000313" key="5">
    <source>
        <dbReference type="Proteomes" id="UP000034050"/>
    </source>
</evidence>
<evidence type="ECO:0000313" key="4">
    <source>
        <dbReference type="EMBL" id="KKS87478.1"/>
    </source>
</evidence>
<dbReference type="InterPro" id="IPR015422">
    <property type="entry name" value="PyrdxlP-dep_Trfase_small"/>
</dbReference>
<dbReference type="GO" id="GO:0000271">
    <property type="term" value="P:polysaccharide biosynthetic process"/>
    <property type="evidence" value="ECO:0007669"/>
    <property type="project" value="TreeGrafter"/>
</dbReference>
<feature type="active site" description="Proton acceptor" evidence="1">
    <location>
        <position position="195"/>
    </location>
</feature>
<reference evidence="4 5" key="1">
    <citation type="journal article" date="2015" name="Nature">
        <title>rRNA introns, odd ribosomes, and small enigmatic genomes across a large radiation of phyla.</title>
        <authorList>
            <person name="Brown C.T."/>
            <person name="Hug L.A."/>
            <person name="Thomas B.C."/>
            <person name="Sharon I."/>
            <person name="Castelle C.J."/>
            <person name="Singh A."/>
            <person name="Wilkins M.J."/>
            <person name="Williams K.H."/>
            <person name="Banfield J.F."/>
        </authorList>
    </citation>
    <scope>NUCLEOTIDE SEQUENCE [LARGE SCALE GENOMIC DNA]</scope>
</reference>
<proteinExistence type="inferred from homology"/>
<dbReference type="PANTHER" id="PTHR30244">
    <property type="entry name" value="TRANSAMINASE"/>
    <property type="match status" value="1"/>
</dbReference>
<dbReference type="InterPro" id="IPR015421">
    <property type="entry name" value="PyrdxlP-dep_Trfase_major"/>
</dbReference>
<sequence>MLKPAIAGGKSIRKDFLVFGKPKITSAEVREVLDTIRSGWLGTGPKTKKFEEDFRRYAHAKYAIALNSCTAGLHLALDVLGLKDGDEVITTPLTFASTANVIVHHHARPIFADVNKLDWNIDPQEIEKKITAKTRAIIPVDLHGRPARLDEIKRLARKHKLYLVEDAAHAAEAIYHGKKVGAISDFTAFSFYVTKNIMTGEGGMLTTNNPTWAEEARIRSLHGISKDAWKRYSNAGFTPYETLYPGYKYNMMDLVAAFGIHQLKHVENNLKIRQRYWQMYDAAFAQTPELITPEPEEKNTRHARHLYAILIRPEKLQLNRNQFLQALKAEGIGAGIHFTPLHLHKFYRETYNYKIGDFPNSEFVGERTISLPLSPAMTKTDVQDVIAAVLKLVAYYRK</sequence>
<dbReference type="Proteomes" id="UP000034050">
    <property type="component" value="Unassembled WGS sequence"/>
</dbReference>
<dbReference type="Gene3D" id="3.90.1150.10">
    <property type="entry name" value="Aspartate Aminotransferase, domain 1"/>
    <property type="match status" value="1"/>
</dbReference>
<dbReference type="AlphaFoldDB" id="A0A0G1FKQ2"/>
<dbReference type="STRING" id="1618446.UV61_C0002G0199"/>
<dbReference type="EMBL" id="LCFD01000002">
    <property type="protein sequence ID" value="KKS87478.1"/>
    <property type="molecule type" value="Genomic_DNA"/>
</dbReference>
<evidence type="ECO:0000256" key="3">
    <source>
        <dbReference type="RuleBase" id="RU004508"/>
    </source>
</evidence>
<evidence type="ECO:0000256" key="2">
    <source>
        <dbReference type="PIRSR" id="PIRSR000390-2"/>
    </source>
</evidence>
<comment type="caution">
    <text evidence="4">The sequence shown here is derived from an EMBL/GenBank/DDBJ whole genome shotgun (WGS) entry which is preliminary data.</text>
</comment>
<comment type="similarity">
    <text evidence="3">Belongs to the DegT/DnrJ/EryC1 family.</text>
</comment>
<dbReference type="InterPro" id="IPR015424">
    <property type="entry name" value="PyrdxlP-dep_Trfase"/>
</dbReference>
<accession>A0A0G1FKQ2</accession>
<keyword evidence="2 3" id="KW-0663">Pyridoxal phosphate</keyword>
<protein>
    <submittedName>
        <fullName evidence="4">Glutamine-scyllo-inositol transaminase</fullName>
    </submittedName>
</protein>
<dbReference type="PIRSF" id="PIRSF000390">
    <property type="entry name" value="PLP_StrS"/>
    <property type="match status" value="1"/>
</dbReference>
<evidence type="ECO:0000256" key="1">
    <source>
        <dbReference type="PIRSR" id="PIRSR000390-1"/>
    </source>
</evidence>
<dbReference type="Gene3D" id="3.40.640.10">
    <property type="entry name" value="Type I PLP-dependent aspartate aminotransferase-like (Major domain)"/>
    <property type="match status" value="1"/>
</dbReference>
<dbReference type="InterPro" id="IPR000653">
    <property type="entry name" value="DegT/StrS_aminotransferase"/>
</dbReference>
<dbReference type="CDD" id="cd00616">
    <property type="entry name" value="AHBA_syn"/>
    <property type="match status" value="1"/>
</dbReference>
<gene>
    <name evidence="4" type="ORF">UV61_C0002G0199</name>
</gene>
<name>A0A0G1FKQ2_9BACT</name>